<evidence type="ECO:0008006" key="3">
    <source>
        <dbReference type="Google" id="ProtNLM"/>
    </source>
</evidence>
<keyword evidence="2" id="KW-1185">Reference proteome</keyword>
<evidence type="ECO:0000313" key="2">
    <source>
        <dbReference type="Proteomes" id="UP001497482"/>
    </source>
</evidence>
<protein>
    <recommendedName>
        <fullName evidence="3">Secreted protein</fullName>
    </recommendedName>
</protein>
<dbReference type="EMBL" id="OZ035841">
    <property type="protein sequence ID" value="CAL1590126.1"/>
    <property type="molecule type" value="Genomic_DNA"/>
</dbReference>
<name>A0AAV2KPG2_KNICA</name>
<sequence>MAPPHRPVAGACVPVLVVSVSASPRALRFAVSSVQQNHKHGLTSATHAALHSREKNAMVFVEDDEGRGRSLQNLKCL</sequence>
<organism evidence="1 2">
    <name type="scientific">Knipowitschia caucasica</name>
    <name type="common">Caucasian dwarf goby</name>
    <name type="synonym">Pomatoschistus caucasicus</name>
    <dbReference type="NCBI Taxonomy" id="637954"/>
    <lineage>
        <taxon>Eukaryota</taxon>
        <taxon>Metazoa</taxon>
        <taxon>Chordata</taxon>
        <taxon>Craniata</taxon>
        <taxon>Vertebrata</taxon>
        <taxon>Euteleostomi</taxon>
        <taxon>Actinopterygii</taxon>
        <taxon>Neopterygii</taxon>
        <taxon>Teleostei</taxon>
        <taxon>Neoteleostei</taxon>
        <taxon>Acanthomorphata</taxon>
        <taxon>Gobiaria</taxon>
        <taxon>Gobiiformes</taxon>
        <taxon>Gobioidei</taxon>
        <taxon>Gobiidae</taxon>
        <taxon>Gobiinae</taxon>
        <taxon>Knipowitschia</taxon>
    </lineage>
</organism>
<accession>A0AAV2KPG2</accession>
<evidence type="ECO:0000313" key="1">
    <source>
        <dbReference type="EMBL" id="CAL1590126.1"/>
    </source>
</evidence>
<reference evidence="1 2" key="1">
    <citation type="submission" date="2024-04" db="EMBL/GenBank/DDBJ databases">
        <authorList>
            <person name="Waldvogel A.-M."/>
            <person name="Schoenle A."/>
        </authorList>
    </citation>
    <scope>NUCLEOTIDE SEQUENCE [LARGE SCALE GENOMIC DNA]</scope>
</reference>
<gene>
    <name evidence="1" type="ORF">KC01_LOCUS19684</name>
</gene>
<dbReference type="Proteomes" id="UP001497482">
    <property type="component" value="Chromosome 19"/>
</dbReference>
<proteinExistence type="predicted"/>
<dbReference type="AlphaFoldDB" id="A0AAV2KPG2"/>